<reference evidence="1 2" key="1">
    <citation type="submission" date="2019-07" db="EMBL/GenBank/DDBJ databases">
        <title>Sphingomonas alkalisoli sp. nov., isolated from rhizosphere soil of Suaedae salsa.</title>
        <authorList>
            <person name="Zhang H."/>
            <person name="Xu L."/>
            <person name="Zhang J.-X."/>
            <person name="Sun J.-Q."/>
        </authorList>
    </citation>
    <scope>NUCLEOTIDE SEQUENCE [LARGE SCALE GENOMIC DNA]</scope>
    <source>
        <strain evidence="1 2">XS-10</strain>
    </source>
</reference>
<name>A0A518REE3_9SPHN</name>
<keyword evidence="2" id="KW-1185">Reference proteome</keyword>
<dbReference type="AlphaFoldDB" id="A0A518REE3"/>
<dbReference type="PANTHER" id="PTHR35580">
    <property type="entry name" value="CELL SURFACE GLYCOPROTEIN (S-LAYER PROTEIN)-LIKE PROTEIN"/>
    <property type="match status" value="1"/>
</dbReference>
<gene>
    <name evidence="1" type="ORF">FPZ54_07030</name>
</gene>
<dbReference type="RefSeq" id="WP_145846016.1">
    <property type="nucleotide sequence ID" value="NZ_CP042239.1"/>
</dbReference>
<evidence type="ECO:0000313" key="2">
    <source>
        <dbReference type="Proteomes" id="UP000318055"/>
    </source>
</evidence>
<organism evidence="1 2">
    <name type="scientific">Sphingomonas suaedae</name>
    <dbReference type="NCBI Taxonomy" id="2599297"/>
    <lineage>
        <taxon>Bacteria</taxon>
        <taxon>Pseudomonadati</taxon>
        <taxon>Pseudomonadota</taxon>
        <taxon>Alphaproteobacteria</taxon>
        <taxon>Sphingomonadales</taxon>
        <taxon>Sphingomonadaceae</taxon>
        <taxon>Sphingomonas</taxon>
    </lineage>
</organism>
<dbReference type="InterPro" id="IPR052918">
    <property type="entry name" value="Motility_Chemotaxis_Reg"/>
</dbReference>
<dbReference type="InterPro" id="IPR011047">
    <property type="entry name" value="Quinoprotein_ADH-like_sf"/>
</dbReference>
<sequence>MDIASGLAGLSLLGGDTSLFTASGGGLAIESRAVREAKAQFTLPETTPPWRQAAPTSSIYTQVTEIRRLSTLIDKPLTGPRALPTDVQTAFTTWKALDRLNLLAENAAKPGLTATERAQLATTFTKGLSDLQTFMGSAPSDKLDLSFGQPVRRAESVAVSPGTGSLAVSVTGNGVVAKRDEILSQLSGTERFRVTLERGSSVDTVVIDLGSLPEPPTLDSVANLINQAIADIPMRDLNGDVVYDSGGTAVPKWKVAFEPEKTVDGWAMGMTRQGLESVSIDQVDAPDALMVATGRTGLETPTAARVLRIDDPQAAMTNKTLATIEAKDRLATKAVATTTDAIVTDTDGFAYVVGTASGDLDELRVAGSQDLYLTKMDSLGNTVWQRSLGASDSASGAAITVADNGDIVVAGTVSGHFGGTDADADMLVARFANNGDEQFATRIRSAGEDRATSVTIADDGAILVGGRAALGGGDAFVARLSGTGSLQLRQRIDAGGDEGITAMAMTADGRLAAVTREGSSSRLRFLDPANPAVELGSVDLGTVDARAIAIGPDGSIAIGGTTLAALAGTQTNGIAGGRDGFVARMAADGSGLSVTYLGTAGNEQVDSLVFTNGKLYVGGRTSGDLGGTRSGPVDGFVARLDPASGAVEQVNQFGQPTLRTEPVRLAASSGGTSMVDALGFGRGTLTPDGSLKLTTATSLRAGDSFQMRVAGGVVRTVTIDKDETLTSLADKVRRISGSKALVTTPKSGEGAMLRIAPKASIDIEFIAGPAGRDALEKLGLPAARVSGMDAIDKDAPIVKPGGTYGLGLDLSLSIADTKSAKAALAKLKSALSISQTGYRSLYWDDTKLALVEGSKKGGSTAREQAQLANYQAALDRLAGGIPTSMGF</sequence>
<protein>
    <submittedName>
        <fullName evidence="1">Uncharacterized protein</fullName>
    </submittedName>
</protein>
<dbReference type="EMBL" id="CP042239">
    <property type="protein sequence ID" value="QDX25798.1"/>
    <property type="molecule type" value="Genomic_DNA"/>
</dbReference>
<dbReference type="Proteomes" id="UP000318055">
    <property type="component" value="Chromosome"/>
</dbReference>
<dbReference type="SUPFAM" id="SSF50998">
    <property type="entry name" value="Quinoprotein alcohol dehydrogenase-like"/>
    <property type="match status" value="1"/>
</dbReference>
<dbReference type="OrthoDB" id="7196243at2"/>
<proteinExistence type="predicted"/>
<evidence type="ECO:0000313" key="1">
    <source>
        <dbReference type="EMBL" id="QDX25798.1"/>
    </source>
</evidence>
<dbReference type="PANTHER" id="PTHR35580:SF1">
    <property type="entry name" value="PHYTASE-LIKE DOMAIN-CONTAINING PROTEIN"/>
    <property type="match status" value="1"/>
</dbReference>
<accession>A0A518REE3</accession>
<dbReference type="KEGG" id="ssua:FPZ54_07030"/>